<evidence type="ECO:0000256" key="1">
    <source>
        <dbReference type="SAM" id="Phobius"/>
    </source>
</evidence>
<evidence type="ECO:0000259" key="2">
    <source>
        <dbReference type="Pfam" id="PF23087"/>
    </source>
</evidence>
<dbReference type="Pfam" id="PF23087">
    <property type="entry name" value="MRH_ELAPOR1_9th"/>
    <property type="match status" value="1"/>
</dbReference>
<evidence type="ECO:0000313" key="3">
    <source>
        <dbReference type="EMBL" id="VDP69412.1"/>
    </source>
</evidence>
<dbReference type="InterPro" id="IPR039181">
    <property type="entry name" value="Elapor1/2"/>
</dbReference>
<dbReference type="OrthoDB" id="6281920at2759"/>
<dbReference type="Proteomes" id="UP000272942">
    <property type="component" value="Unassembled WGS sequence"/>
</dbReference>
<protein>
    <submittedName>
        <fullName evidence="5">Ephrin_rec_like domain-containing protein</fullName>
    </submittedName>
</protein>
<keyword evidence="1" id="KW-1133">Transmembrane helix</keyword>
<feature type="transmembrane region" description="Helical" evidence="1">
    <location>
        <begin position="224"/>
        <end position="244"/>
    </location>
</feature>
<name>A0A183A8W9_9TREM</name>
<reference evidence="5" key="1">
    <citation type="submission" date="2016-06" db="UniProtKB">
        <authorList>
            <consortium name="WormBaseParasite"/>
        </authorList>
    </citation>
    <scope>IDENTIFICATION</scope>
</reference>
<keyword evidence="1" id="KW-0472">Membrane</keyword>
<dbReference type="EMBL" id="UZAN01040365">
    <property type="protein sequence ID" value="VDP69412.1"/>
    <property type="molecule type" value="Genomic_DNA"/>
</dbReference>
<dbReference type="AlphaFoldDB" id="A0A183A8W9"/>
<dbReference type="InterPro" id="IPR056607">
    <property type="entry name" value="Elapor1/2_MRH"/>
</dbReference>
<dbReference type="PANTHER" id="PTHR22727:SF15">
    <property type="entry name" value="MRH DOMAIN-CONTAINING PROTEIN"/>
    <property type="match status" value="1"/>
</dbReference>
<reference evidence="3 4" key="2">
    <citation type="submission" date="2018-11" db="EMBL/GenBank/DDBJ databases">
        <authorList>
            <consortium name="Pathogen Informatics"/>
        </authorList>
    </citation>
    <scope>NUCLEOTIDE SEQUENCE [LARGE SCALE GENOMIC DNA]</scope>
    <source>
        <strain evidence="3 4">Egypt</strain>
    </source>
</reference>
<evidence type="ECO:0000313" key="5">
    <source>
        <dbReference type="WBParaSite" id="ECPE_0000340701-mRNA-1"/>
    </source>
</evidence>
<dbReference type="WBParaSite" id="ECPE_0000340701-mRNA-1">
    <property type="protein sequence ID" value="ECPE_0000340701-mRNA-1"/>
    <property type="gene ID" value="ECPE_0000340701"/>
</dbReference>
<gene>
    <name evidence="3" type="ORF">ECPE_LOCUS3404</name>
</gene>
<keyword evidence="1" id="KW-0812">Transmembrane</keyword>
<accession>A0A183A8W9</accession>
<keyword evidence="4" id="KW-1185">Reference proteome</keyword>
<dbReference type="GO" id="GO:0016020">
    <property type="term" value="C:membrane"/>
    <property type="evidence" value="ECO:0007669"/>
    <property type="project" value="TreeGrafter"/>
</dbReference>
<organism evidence="5">
    <name type="scientific">Echinostoma caproni</name>
    <dbReference type="NCBI Taxonomy" id="27848"/>
    <lineage>
        <taxon>Eukaryota</taxon>
        <taxon>Metazoa</taxon>
        <taxon>Spiralia</taxon>
        <taxon>Lophotrochozoa</taxon>
        <taxon>Platyhelminthes</taxon>
        <taxon>Trematoda</taxon>
        <taxon>Digenea</taxon>
        <taxon>Plagiorchiida</taxon>
        <taxon>Echinostomata</taxon>
        <taxon>Echinostomatoidea</taxon>
        <taxon>Echinostomatidae</taxon>
        <taxon>Echinostoma</taxon>
    </lineage>
</organism>
<sequence length="392" mass="43973">MICRHTCVWTSTHPERTAYTKPISLADRMIKAIPSNVSQSFWDEVNTNLTRAGWTPDAPAIGSTVNMIDRQLNRFFVLNGLLCKKVVPLEIVIGTDLHYMFETYDVTPTCPQGRRAVVTLRCDMGFDYGFGDEFGLLTHRSASETLEVPPLCPDGTCDGCLYQFLWTGLQACPICRKQDFRQIVGECHHGKRTIYWSAPRGCRIAEGTLLKEIQSCPMVTRGQLAVIILTVLVMAFLTLIIVICHRRNKRLEYKYMKLIQSAESRAQQPTSCALDEPEEDNVDSFSRRTVRPDGAHNLGLELEPTALASIRSFPKVQMPRIGPIVYKATLSAGNELFMMAFRFTRLDKAASRTGSDQLRNVDASKNDPGFVMYEVCVFTMGTLCETHAVPSP</sequence>
<feature type="domain" description="Elapor1/2 mannose 6-phosphate receptor homology" evidence="2">
    <location>
        <begin position="88"/>
        <end position="175"/>
    </location>
</feature>
<evidence type="ECO:0000313" key="4">
    <source>
        <dbReference type="Proteomes" id="UP000272942"/>
    </source>
</evidence>
<dbReference type="PANTHER" id="PTHR22727">
    <property type="entry name" value="PROTEIN CBG13728"/>
    <property type="match status" value="1"/>
</dbReference>
<proteinExistence type="predicted"/>